<dbReference type="PANTHER" id="PTHR11475:SF143">
    <property type="entry name" value="PUTATIVE-RELATED"/>
    <property type="match status" value="1"/>
</dbReference>
<keyword evidence="4 6" id="KW-0732">Signal</keyword>
<keyword evidence="2" id="KW-0964">Secreted</keyword>
<evidence type="ECO:0000256" key="5">
    <source>
        <dbReference type="PIRSR" id="PIRSR619791-2"/>
    </source>
</evidence>
<evidence type="ECO:0000313" key="8">
    <source>
        <dbReference type="Proteomes" id="UP000887013"/>
    </source>
</evidence>
<dbReference type="Proteomes" id="UP000887013">
    <property type="component" value="Unassembled WGS sequence"/>
</dbReference>
<organism evidence="7 8">
    <name type="scientific">Nephila pilipes</name>
    <name type="common">Giant wood spider</name>
    <name type="synonym">Nephila maculata</name>
    <dbReference type="NCBI Taxonomy" id="299642"/>
    <lineage>
        <taxon>Eukaryota</taxon>
        <taxon>Metazoa</taxon>
        <taxon>Ecdysozoa</taxon>
        <taxon>Arthropoda</taxon>
        <taxon>Chelicerata</taxon>
        <taxon>Arachnida</taxon>
        <taxon>Araneae</taxon>
        <taxon>Araneomorphae</taxon>
        <taxon>Entelegynae</taxon>
        <taxon>Araneoidea</taxon>
        <taxon>Nephilidae</taxon>
        <taxon>Nephila</taxon>
    </lineage>
</organism>
<comment type="caution">
    <text evidence="7">The sequence shown here is derived from an EMBL/GenBank/DDBJ whole genome shotgun (WGS) entry which is preliminary data.</text>
</comment>
<dbReference type="GO" id="GO:0004601">
    <property type="term" value="F:peroxidase activity"/>
    <property type="evidence" value="ECO:0007669"/>
    <property type="project" value="UniProtKB-KW"/>
</dbReference>
<keyword evidence="5" id="KW-0349">Heme</keyword>
<proteinExistence type="predicted"/>
<feature type="chain" id="PRO_5036495621" evidence="6">
    <location>
        <begin position="22"/>
        <end position="614"/>
    </location>
</feature>
<dbReference type="GO" id="GO:0005576">
    <property type="term" value="C:extracellular region"/>
    <property type="evidence" value="ECO:0007669"/>
    <property type="project" value="UniProtKB-SubCell"/>
</dbReference>
<dbReference type="GO" id="GO:0020037">
    <property type="term" value="F:heme binding"/>
    <property type="evidence" value="ECO:0007669"/>
    <property type="project" value="InterPro"/>
</dbReference>
<keyword evidence="3 7" id="KW-0560">Oxidoreductase</keyword>
<evidence type="ECO:0000256" key="6">
    <source>
        <dbReference type="SAM" id="SignalP"/>
    </source>
</evidence>
<dbReference type="PROSITE" id="PS50292">
    <property type="entry name" value="PEROXIDASE_3"/>
    <property type="match status" value="1"/>
</dbReference>
<evidence type="ECO:0000256" key="2">
    <source>
        <dbReference type="ARBA" id="ARBA00022525"/>
    </source>
</evidence>
<evidence type="ECO:0000256" key="4">
    <source>
        <dbReference type="ARBA" id="ARBA00022729"/>
    </source>
</evidence>
<comment type="subcellular location">
    <subcellularLocation>
        <location evidence="1">Secreted</location>
    </subcellularLocation>
</comment>
<dbReference type="PANTHER" id="PTHR11475">
    <property type="entry name" value="OXIDASE/PEROXIDASE"/>
    <property type="match status" value="1"/>
</dbReference>
<feature type="signal peptide" evidence="6">
    <location>
        <begin position="1"/>
        <end position="21"/>
    </location>
</feature>
<dbReference type="Pfam" id="PF03098">
    <property type="entry name" value="An_peroxidase"/>
    <property type="match status" value="1"/>
</dbReference>
<reference evidence="7" key="1">
    <citation type="submission" date="2020-08" db="EMBL/GenBank/DDBJ databases">
        <title>Multicomponent nature underlies the extraordinary mechanical properties of spider dragline silk.</title>
        <authorList>
            <person name="Kono N."/>
            <person name="Nakamura H."/>
            <person name="Mori M."/>
            <person name="Yoshida Y."/>
            <person name="Ohtoshi R."/>
            <person name="Malay A.D."/>
            <person name="Moran D.A.P."/>
            <person name="Tomita M."/>
            <person name="Numata K."/>
            <person name="Arakawa K."/>
        </authorList>
    </citation>
    <scope>NUCLEOTIDE SEQUENCE</scope>
</reference>
<evidence type="ECO:0000256" key="1">
    <source>
        <dbReference type="ARBA" id="ARBA00004613"/>
    </source>
</evidence>
<dbReference type="GO" id="GO:0006979">
    <property type="term" value="P:response to oxidative stress"/>
    <property type="evidence" value="ECO:0007669"/>
    <property type="project" value="InterPro"/>
</dbReference>
<keyword evidence="8" id="KW-1185">Reference proteome</keyword>
<dbReference type="InterPro" id="IPR010255">
    <property type="entry name" value="Haem_peroxidase_sf"/>
</dbReference>
<dbReference type="InterPro" id="IPR037120">
    <property type="entry name" value="Haem_peroxidase_sf_animal"/>
</dbReference>
<dbReference type="EMBL" id="BMAW01055584">
    <property type="protein sequence ID" value="GFT01609.1"/>
    <property type="molecule type" value="Genomic_DNA"/>
</dbReference>
<evidence type="ECO:0000313" key="7">
    <source>
        <dbReference type="EMBL" id="GFT01609.1"/>
    </source>
</evidence>
<dbReference type="AlphaFoldDB" id="A0A8X6N9N8"/>
<dbReference type="PRINTS" id="PR00457">
    <property type="entry name" value="ANPEROXIDASE"/>
</dbReference>
<feature type="binding site" description="axial binding residue" evidence="5">
    <location>
        <position position="379"/>
    </location>
    <ligand>
        <name>heme b</name>
        <dbReference type="ChEBI" id="CHEBI:60344"/>
    </ligand>
    <ligandPart>
        <name>Fe</name>
        <dbReference type="ChEBI" id="CHEBI:18248"/>
    </ligandPart>
</feature>
<dbReference type="Gene3D" id="1.10.640.10">
    <property type="entry name" value="Haem peroxidase domain superfamily, animal type"/>
    <property type="match status" value="1"/>
</dbReference>
<name>A0A8X6N9N8_NEPPI</name>
<protein>
    <submittedName>
        <fullName evidence="7">Peroxidase</fullName>
    </submittedName>
</protein>
<accession>A0A8X6N9N8</accession>
<dbReference type="InterPro" id="IPR019791">
    <property type="entry name" value="Haem_peroxidase_animal"/>
</dbReference>
<keyword evidence="5" id="KW-0408">Iron</keyword>
<sequence length="614" mass="69592">MKKGIYIYFLVSGWLIIKCTADVLAGKDEYYQAPHSTYSIDTTPEDPNRCTDNVPSRCDPTYPYRTFDGTCNNLDHPRWGSANECYLRFQKAFYEGYGEVRKSMRGNSLPEPRQLTLNIFTDAHRPTPKTSFMLTIFGQGVAHDLGDVVLLNANVDCCASGSENNPACLPILFRPNDPDFSRYNVTCIQFHTSKNCNLCNTANREQISDVTSVLDASIVYDCSNERSNNMRAYDGTGKLISNQTNEGELLPNGKDPGDGFCPKAQESMCFLAGDRRVNQHATLTSLQTLLLREHNRLATSLKQMNPHWDEERLFQEARRINIAQLQCITYKEYLPYVLGPNLMEQFNLNIRDGPDGTLYNPNTRPGIVNEFSTAAFRLHSMVASKVGALGLHFEDLYLNPKLIWEGHMDKLMKGVCQVPSEKFDHWYTKGVTVELTKQPDSSYGSDLSSTDIQRGRDAGLAPYIYLVRFCSENQIKIMTFDDLSSMMSAENIELLKQNYDSVEDVDLWVGLHMEYHLPGAEVGPTTACIIAKQFYLIKFGDRFYFEHIGQVPSFTPVQRNTLKQCSFSRLLCDNTNITQTQKNVMLLPSAENPEVSCNEIPKIDLSLWKDWESS</sequence>
<dbReference type="OrthoDB" id="823504at2759"/>
<gene>
    <name evidence="7" type="primary">Pxd</name>
    <name evidence="7" type="ORF">NPIL_371731</name>
</gene>
<keyword evidence="5" id="KW-0479">Metal-binding</keyword>
<dbReference type="FunFam" id="1.10.640.10:FF:000003">
    <property type="entry name" value="chorion peroxidase"/>
    <property type="match status" value="1"/>
</dbReference>
<dbReference type="SUPFAM" id="SSF48113">
    <property type="entry name" value="Heme-dependent peroxidases"/>
    <property type="match status" value="1"/>
</dbReference>
<dbReference type="GO" id="GO:0046872">
    <property type="term" value="F:metal ion binding"/>
    <property type="evidence" value="ECO:0007669"/>
    <property type="project" value="UniProtKB-KW"/>
</dbReference>
<keyword evidence="3 7" id="KW-0575">Peroxidase</keyword>
<dbReference type="CDD" id="cd09823">
    <property type="entry name" value="peroxinectin_like"/>
    <property type="match status" value="1"/>
</dbReference>
<evidence type="ECO:0000256" key="3">
    <source>
        <dbReference type="ARBA" id="ARBA00022559"/>
    </source>
</evidence>